<accession>A0ABD3Q8S2</accession>
<name>A0ABD3Q8S2_9STRA</name>
<proteinExistence type="predicted"/>
<feature type="compositionally biased region" description="Basic and acidic residues" evidence="1">
    <location>
        <begin position="116"/>
        <end position="129"/>
    </location>
</feature>
<feature type="compositionally biased region" description="Basic and acidic residues" evidence="1">
    <location>
        <begin position="37"/>
        <end position="54"/>
    </location>
</feature>
<sequence length="138" mass="14361">TTEEASLRLASCDAREAEARDRTERAKAIICKAHVDKETTRRKRVASEEERRSGDGFGKTAGGLGGRGGGGGGFGKTSCGLGGSGGGFGKTSGGLGGSGWRGSVVAALTEREHALTVQKKAEKKKDMHFPMHRNAFVP</sequence>
<evidence type="ECO:0000313" key="2">
    <source>
        <dbReference type="EMBL" id="KAL3796301.1"/>
    </source>
</evidence>
<feature type="compositionally biased region" description="Gly residues" evidence="1">
    <location>
        <begin position="55"/>
        <end position="95"/>
    </location>
</feature>
<feature type="region of interest" description="Disordered" evidence="1">
    <location>
        <begin position="116"/>
        <end position="138"/>
    </location>
</feature>
<keyword evidence="3" id="KW-1185">Reference proteome</keyword>
<dbReference type="AlphaFoldDB" id="A0ABD3Q8S2"/>
<feature type="region of interest" description="Disordered" evidence="1">
    <location>
        <begin position="37"/>
        <end position="95"/>
    </location>
</feature>
<protein>
    <submittedName>
        <fullName evidence="2">Uncharacterized protein</fullName>
    </submittedName>
</protein>
<gene>
    <name evidence="2" type="ORF">ACHAW5_010308</name>
</gene>
<evidence type="ECO:0000256" key="1">
    <source>
        <dbReference type="SAM" id="MobiDB-lite"/>
    </source>
</evidence>
<dbReference type="Proteomes" id="UP001530315">
    <property type="component" value="Unassembled WGS sequence"/>
</dbReference>
<organism evidence="2 3">
    <name type="scientific">Stephanodiscus triporus</name>
    <dbReference type="NCBI Taxonomy" id="2934178"/>
    <lineage>
        <taxon>Eukaryota</taxon>
        <taxon>Sar</taxon>
        <taxon>Stramenopiles</taxon>
        <taxon>Ochrophyta</taxon>
        <taxon>Bacillariophyta</taxon>
        <taxon>Coscinodiscophyceae</taxon>
        <taxon>Thalassiosirophycidae</taxon>
        <taxon>Stephanodiscales</taxon>
        <taxon>Stephanodiscaceae</taxon>
        <taxon>Stephanodiscus</taxon>
    </lineage>
</organism>
<evidence type="ECO:0000313" key="3">
    <source>
        <dbReference type="Proteomes" id="UP001530315"/>
    </source>
</evidence>
<dbReference type="EMBL" id="JALLAZ020000390">
    <property type="protein sequence ID" value="KAL3796301.1"/>
    <property type="molecule type" value="Genomic_DNA"/>
</dbReference>
<comment type="caution">
    <text evidence="2">The sequence shown here is derived from an EMBL/GenBank/DDBJ whole genome shotgun (WGS) entry which is preliminary data.</text>
</comment>
<feature type="non-terminal residue" evidence="2">
    <location>
        <position position="1"/>
    </location>
</feature>
<reference evidence="2 3" key="1">
    <citation type="submission" date="2024-10" db="EMBL/GenBank/DDBJ databases">
        <title>Updated reference genomes for cyclostephanoid diatoms.</title>
        <authorList>
            <person name="Roberts W.R."/>
            <person name="Alverson A.J."/>
        </authorList>
    </citation>
    <scope>NUCLEOTIDE SEQUENCE [LARGE SCALE GENOMIC DNA]</scope>
    <source>
        <strain evidence="2 3">AJA276-08</strain>
    </source>
</reference>